<gene>
    <name evidence="6" type="ORF">GCM10023215_29950</name>
</gene>
<organism evidence="6 7">
    <name type="scientific">Pseudonocardia yuanmonensis</name>
    <dbReference type="NCBI Taxonomy" id="1095914"/>
    <lineage>
        <taxon>Bacteria</taxon>
        <taxon>Bacillati</taxon>
        <taxon>Actinomycetota</taxon>
        <taxon>Actinomycetes</taxon>
        <taxon>Pseudonocardiales</taxon>
        <taxon>Pseudonocardiaceae</taxon>
        <taxon>Pseudonocardia</taxon>
    </lineage>
</organism>
<feature type="domain" description="HTH tetR-type" evidence="5">
    <location>
        <begin position="15"/>
        <end position="75"/>
    </location>
</feature>
<comment type="caution">
    <text evidence="6">The sequence shown here is derived from an EMBL/GenBank/DDBJ whole genome shotgun (WGS) entry which is preliminary data.</text>
</comment>
<dbReference type="EMBL" id="BAABIC010000009">
    <property type="protein sequence ID" value="GAA4691111.1"/>
    <property type="molecule type" value="Genomic_DNA"/>
</dbReference>
<evidence type="ECO:0000313" key="7">
    <source>
        <dbReference type="Proteomes" id="UP001500325"/>
    </source>
</evidence>
<dbReference type="InterPro" id="IPR001647">
    <property type="entry name" value="HTH_TetR"/>
</dbReference>
<dbReference type="Proteomes" id="UP001500325">
    <property type="component" value="Unassembled WGS sequence"/>
</dbReference>
<evidence type="ECO:0000256" key="4">
    <source>
        <dbReference type="PROSITE-ProRule" id="PRU00335"/>
    </source>
</evidence>
<dbReference type="PRINTS" id="PR00455">
    <property type="entry name" value="HTHTETR"/>
</dbReference>
<dbReference type="InterPro" id="IPR009057">
    <property type="entry name" value="Homeodomain-like_sf"/>
</dbReference>
<accession>A0ABP8WLJ0</accession>
<evidence type="ECO:0000259" key="5">
    <source>
        <dbReference type="PROSITE" id="PS50977"/>
    </source>
</evidence>
<dbReference type="PROSITE" id="PS50977">
    <property type="entry name" value="HTH_TETR_2"/>
    <property type="match status" value="1"/>
</dbReference>
<dbReference type="SUPFAM" id="SSF46689">
    <property type="entry name" value="Homeodomain-like"/>
    <property type="match status" value="1"/>
</dbReference>
<proteinExistence type="predicted"/>
<evidence type="ECO:0000256" key="2">
    <source>
        <dbReference type="ARBA" id="ARBA00023125"/>
    </source>
</evidence>
<reference evidence="7" key="1">
    <citation type="journal article" date="2019" name="Int. J. Syst. Evol. Microbiol.">
        <title>The Global Catalogue of Microorganisms (GCM) 10K type strain sequencing project: providing services to taxonomists for standard genome sequencing and annotation.</title>
        <authorList>
            <consortium name="The Broad Institute Genomics Platform"/>
            <consortium name="The Broad Institute Genome Sequencing Center for Infectious Disease"/>
            <person name="Wu L."/>
            <person name="Ma J."/>
        </authorList>
    </citation>
    <scope>NUCLEOTIDE SEQUENCE [LARGE SCALE GENOMIC DNA]</scope>
    <source>
        <strain evidence="7">JCM 18055</strain>
    </source>
</reference>
<dbReference type="PANTHER" id="PTHR30055:SF234">
    <property type="entry name" value="HTH-TYPE TRANSCRIPTIONAL REGULATOR BETI"/>
    <property type="match status" value="1"/>
</dbReference>
<protein>
    <submittedName>
        <fullName evidence="6">TetR/AcrR family transcriptional regulator</fullName>
    </submittedName>
</protein>
<keyword evidence="7" id="KW-1185">Reference proteome</keyword>
<dbReference type="Pfam" id="PF00440">
    <property type="entry name" value="TetR_N"/>
    <property type="match status" value="1"/>
</dbReference>
<dbReference type="PANTHER" id="PTHR30055">
    <property type="entry name" value="HTH-TYPE TRANSCRIPTIONAL REGULATOR RUTR"/>
    <property type="match status" value="1"/>
</dbReference>
<feature type="DNA-binding region" description="H-T-H motif" evidence="4">
    <location>
        <begin position="38"/>
        <end position="57"/>
    </location>
</feature>
<dbReference type="SUPFAM" id="SSF48498">
    <property type="entry name" value="Tetracyclin repressor-like, C-terminal domain"/>
    <property type="match status" value="1"/>
</dbReference>
<name>A0ABP8WLJ0_9PSEU</name>
<dbReference type="RefSeq" id="WP_345381110.1">
    <property type="nucleotide sequence ID" value="NZ_BAABIC010000009.1"/>
</dbReference>
<evidence type="ECO:0000256" key="3">
    <source>
        <dbReference type="ARBA" id="ARBA00023163"/>
    </source>
</evidence>
<keyword evidence="1" id="KW-0805">Transcription regulation</keyword>
<dbReference type="Gene3D" id="1.10.357.10">
    <property type="entry name" value="Tetracycline Repressor, domain 2"/>
    <property type="match status" value="1"/>
</dbReference>
<dbReference type="InterPro" id="IPR050109">
    <property type="entry name" value="HTH-type_TetR-like_transc_reg"/>
</dbReference>
<sequence>MATATEAGAMTQRALATRNLLYEAAAELFVERGYENTTMSDIAERAGTSRRTAFNHFPSKGDIPMLWTRLRADRAVEKIAESASADALERIRSYFRLLGDMITAEPELSRQMLLGWTAATGPIRYESQLLTDLTPLLEQGREQGCIAPTVDVAEAARTLSDVYLGAVFRWVRDQEASETLQAVAGGGIELVLSAIRSRS</sequence>
<keyword evidence="2 4" id="KW-0238">DNA-binding</keyword>
<keyword evidence="3" id="KW-0804">Transcription</keyword>
<evidence type="ECO:0000313" key="6">
    <source>
        <dbReference type="EMBL" id="GAA4691111.1"/>
    </source>
</evidence>
<evidence type="ECO:0000256" key="1">
    <source>
        <dbReference type="ARBA" id="ARBA00023015"/>
    </source>
</evidence>
<dbReference type="InterPro" id="IPR036271">
    <property type="entry name" value="Tet_transcr_reg_TetR-rel_C_sf"/>
</dbReference>